<feature type="binding site" evidence="15">
    <location>
        <position position="1708"/>
    </location>
    <ligand>
        <name>Zn(2+)</name>
        <dbReference type="ChEBI" id="CHEBI:29105"/>
        <note>catalytic</note>
    </ligand>
</feature>
<dbReference type="InterPro" id="IPR006586">
    <property type="entry name" value="ADAM_Cys-rich"/>
</dbReference>
<evidence type="ECO:0000256" key="1">
    <source>
        <dbReference type="ARBA" id="ARBA00004498"/>
    </source>
</evidence>
<dbReference type="InterPro" id="IPR002870">
    <property type="entry name" value="Peptidase_M12B_N"/>
</dbReference>
<dbReference type="SUPFAM" id="SSF82895">
    <property type="entry name" value="TSP-1 type 1 repeat"/>
    <property type="match status" value="5"/>
</dbReference>
<dbReference type="InterPro" id="IPR000884">
    <property type="entry name" value="TSP1_rpt"/>
</dbReference>
<dbReference type="Gene3D" id="3.40.1620.60">
    <property type="match status" value="3"/>
</dbReference>
<dbReference type="InterPro" id="IPR041645">
    <property type="entry name" value="ADAMTS_CR_2"/>
</dbReference>
<feature type="domain" description="Peptidase M12B" evidence="18">
    <location>
        <begin position="310"/>
        <end position="563"/>
    </location>
</feature>
<dbReference type="Pfam" id="PF19236">
    <property type="entry name" value="ADAMTS_CR_3"/>
    <property type="match status" value="2"/>
</dbReference>
<dbReference type="Pfam" id="PF05986">
    <property type="entry name" value="ADAMTS_spacer1"/>
    <property type="match status" value="2"/>
</dbReference>
<keyword evidence="13" id="KW-1015">Disulfide bond</keyword>
<keyword evidence="8" id="KW-0677">Repeat</keyword>
<feature type="transmembrane region" description="Helical" evidence="17">
    <location>
        <begin position="44"/>
        <end position="61"/>
    </location>
</feature>
<dbReference type="Pfam" id="PF01421">
    <property type="entry name" value="Reprolysin"/>
    <property type="match status" value="3"/>
</dbReference>
<dbReference type="EMBL" id="JACTAM010000001">
    <property type="protein sequence ID" value="KAI2668823.1"/>
    <property type="molecule type" value="Genomic_DNA"/>
</dbReference>
<feature type="binding site" evidence="15">
    <location>
        <position position="1712"/>
    </location>
    <ligand>
        <name>Zn(2+)</name>
        <dbReference type="ChEBI" id="CHEBI:29105"/>
        <note>catalytic</note>
    </ligand>
</feature>
<dbReference type="Gene3D" id="3.40.390.10">
    <property type="entry name" value="Collagenase (Catalytic Domain)"/>
    <property type="match status" value="3"/>
</dbReference>
<keyword evidence="17" id="KW-0472">Membrane</keyword>
<evidence type="ECO:0000256" key="2">
    <source>
        <dbReference type="ARBA" id="ARBA00022525"/>
    </source>
</evidence>
<evidence type="ECO:0000313" key="20">
    <source>
        <dbReference type="Proteomes" id="UP000830375"/>
    </source>
</evidence>
<dbReference type="InterPro" id="IPR013276">
    <property type="entry name" value="Pept_M12B_ADAM-TS5"/>
</dbReference>
<evidence type="ECO:0000256" key="3">
    <source>
        <dbReference type="ARBA" id="ARBA00022530"/>
    </source>
</evidence>
<dbReference type="InterPro" id="IPR013273">
    <property type="entry name" value="ADAMTS/ADAMTS-like"/>
</dbReference>
<evidence type="ECO:0000256" key="4">
    <source>
        <dbReference type="ARBA" id="ARBA00022670"/>
    </source>
</evidence>
<dbReference type="CDD" id="cd04273">
    <property type="entry name" value="ZnMc_ADAMTS_like"/>
    <property type="match status" value="1"/>
</dbReference>
<keyword evidence="17" id="KW-0812">Transmembrane</keyword>
<feature type="binding site" evidence="15">
    <location>
        <position position="697"/>
    </location>
    <ligand>
        <name>Zn(2+)</name>
        <dbReference type="ChEBI" id="CHEBI:29105"/>
        <note>catalytic</note>
    </ligand>
</feature>
<dbReference type="PROSITE" id="PS50215">
    <property type="entry name" value="ADAM_MEPRO"/>
    <property type="match status" value="3"/>
</dbReference>
<comment type="caution">
    <text evidence="19">The sequence shown here is derived from an EMBL/GenBank/DDBJ whole genome shotgun (WGS) entry which is preliminary data.</text>
</comment>
<evidence type="ECO:0000313" key="19">
    <source>
        <dbReference type="EMBL" id="KAI2668823.1"/>
    </source>
</evidence>
<dbReference type="PROSITE" id="PS50092">
    <property type="entry name" value="TSP1"/>
    <property type="match status" value="5"/>
</dbReference>
<dbReference type="SMART" id="SM00608">
    <property type="entry name" value="ACR"/>
    <property type="match status" value="1"/>
</dbReference>
<keyword evidence="9" id="KW-0378">Hydrolase</keyword>
<evidence type="ECO:0000256" key="7">
    <source>
        <dbReference type="ARBA" id="ARBA00022729"/>
    </source>
</evidence>
<dbReference type="PRINTS" id="PR01860">
    <property type="entry name" value="ADAMTS5"/>
</dbReference>
<name>A0ABQ8N188_LABRO</name>
<evidence type="ECO:0000256" key="14">
    <source>
        <dbReference type="ARBA" id="ARBA00023180"/>
    </source>
</evidence>
<evidence type="ECO:0000256" key="10">
    <source>
        <dbReference type="ARBA" id="ARBA00022833"/>
    </source>
</evidence>
<evidence type="ECO:0000256" key="8">
    <source>
        <dbReference type="ARBA" id="ARBA00022737"/>
    </source>
</evidence>
<feature type="binding site" evidence="15">
    <location>
        <position position="703"/>
    </location>
    <ligand>
        <name>Zn(2+)</name>
        <dbReference type="ChEBI" id="CHEBI:29105"/>
        <note>catalytic</note>
    </ligand>
</feature>
<dbReference type="InterPro" id="IPR036383">
    <property type="entry name" value="TSP1_rpt_sf"/>
</dbReference>
<dbReference type="Pfam" id="PF17771">
    <property type="entry name" value="ADAMTS_CR_2"/>
    <property type="match status" value="2"/>
</dbReference>
<keyword evidence="5" id="KW-0165">Cleavage on pair of basic residues</keyword>
<feature type="domain" description="Peptidase M12B" evidence="18">
    <location>
        <begin position="660"/>
        <end position="759"/>
    </location>
</feature>
<keyword evidence="3" id="KW-0272">Extracellular matrix</keyword>
<evidence type="ECO:0000256" key="11">
    <source>
        <dbReference type="ARBA" id="ARBA00023049"/>
    </source>
</evidence>
<dbReference type="InterPro" id="IPR001590">
    <property type="entry name" value="Peptidase_M12B"/>
</dbReference>
<feature type="binding site" evidence="15">
    <location>
        <position position="693"/>
    </location>
    <ligand>
        <name>Zn(2+)</name>
        <dbReference type="ChEBI" id="CHEBI:29105"/>
        <note>catalytic</note>
    </ligand>
</feature>
<dbReference type="InterPro" id="IPR024079">
    <property type="entry name" value="MetalloPept_cat_dom_sf"/>
</dbReference>
<dbReference type="Pfam" id="PF00090">
    <property type="entry name" value="TSP_1"/>
    <property type="match status" value="2"/>
</dbReference>
<evidence type="ECO:0000256" key="5">
    <source>
        <dbReference type="ARBA" id="ARBA00022685"/>
    </source>
</evidence>
<feature type="active site" evidence="15">
    <location>
        <position position="1709"/>
    </location>
</feature>
<comment type="caution">
    <text evidence="15">Lacks conserved residue(s) required for the propagation of feature annotation.</text>
</comment>
<dbReference type="Gene3D" id="2.20.100.10">
    <property type="entry name" value="Thrombospondin type-1 (TSP1) repeat"/>
    <property type="match status" value="5"/>
</dbReference>
<keyword evidence="10 15" id="KW-0862">Zinc</keyword>
<dbReference type="PRINTS" id="PR01857">
    <property type="entry name" value="ADAMTSFAMILY"/>
</dbReference>
<dbReference type="PANTHER" id="PTHR13723:SF40">
    <property type="entry name" value="A DISINTEGRIN AND METALLOPROTEINASE WITH THROMBOSPONDIN MOTIFS 1"/>
    <property type="match status" value="1"/>
</dbReference>
<feature type="active site" evidence="15">
    <location>
        <position position="694"/>
    </location>
</feature>
<reference evidence="19 20" key="1">
    <citation type="submission" date="2022-01" db="EMBL/GenBank/DDBJ databases">
        <title>A high-quality chromosome-level genome assembly of rohu carp, Labeo rohita.</title>
        <authorList>
            <person name="Arick M.A. II"/>
            <person name="Hsu C.-Y."/>
            <person name="Magbanua Z."/>
            <person name="Pechanova O."/>
            <person name="Grover C."/>
            <person name="Miller E."/>
            <person name="Thrash A."/>
            <person name="Ezzel L."/>
            <person name="Alam S."/>
            <person name="Benzie J."/>
            <person name="Hamilton M."/>
            <person name="Karsi A."/>
            <person name="Lawrence M.L."/>
            <person name="Peterson D.G."/>
        </authorList>
    </citation>
    <scope>NUCLEOTIDE SEQUENCE [LARGE SCALE GENOMIC DNA]</scope>
    <source>
        <strain evidence="20">BAU-BD-2019</strain>
        <tissue evidence="19">Blood</tissue>
    </source>
</reference>
<feature type="binding site" evidence="15">
    <location>
        <position position="1718"/>
    </location>
    <ligand>
        <name>Zn(2+)</name>
        <dbReference type="ChEBI" id="CHEBI:29105"/>
        <note>catalytic</note>
    </ligand>
</feature>
<evidence type="ECO:0000259" key="18">
    <source>
        <dbReference type="PROSITE" id="PS50215"/>
    </source>
</evidence>
<dbReference type="InterPro" id="IPR010294">
    <property type="entry name" value="ADAMTS_spacer1"/>
</dbReference>
<keyword evidence="20" id="KW-1185">Reference proteome</keyword>
<dbReference type="Pfam" id="PF19030">
    <property type="entry name" value="TSP1_ADAMTS"/>
    <property type="match status" value="3"/>
</dbReference>
<keyword evidence="7" id="KW-0732">Signal</keyword>
<evidence type="ECO:0000256" key="15">
    <source>
        <dbReference type="PROSITE-ProRule" id="PRU00276"/>
    </source>
</evidence>
<feature type="domain" description="Peptidase M12B" evidence="18">
    <location>
        <begin position="1565"/>
        <end position="1774"/>
    </location>
</feature>
<organism evidence="19 20">
    <name type="scientific">Labeo rohita</name>
    <name type="common">Indian major carp</name>
    <name type="synonym">Cyprinus rohita</name>
    <dbReference type="NCBI Taxonomy" id="84645"/>
    <lineage>
        <taxon>Eukaryota</taxon>
        <taxon>Metazoa</taxon>
        <taxon>Chordata</taxon>
        <taxon>Craniata</taxon>
        <taxon>Vertebrata</taxon>
        <taxon>Euteleostomi</taxon>
        <taxon>Actinopterygii</taxon>
        <taxon>Neopterygii</taxon>
        <taxon>Teleostei</taxon>
        <taxon>Ostariophysi</taxon>
        <taxon>Cypriniformes</taxon>
        <taxon>Cyprinidae</taxon>
        <taxon>Labeoninae</taxon>
        <taxon>Labeonini</taxon>
        <taxon>Labeo</taxon>
    </lineage>
</organism>
<keyword evidence="14" id="KW-0325">Glycoprotein</keyword>
<dbReference type="SMART" id="SM00209">
    <property type="entry name" value="TSP1"/>
    <property type="match status" value="5"/>
</dbReference>
<evidence type="ECO:0000256" key="6">
    <source>
        <dbReference type="ARBA" id="ARBA00022723"/>
    </source>
</evidence>
<proteinExistence type="predicted"/>
<sequence length="2342" mass="257912">MRGGGLEWRASAKGQDSLSFLFLSLTLSLSGAFKRKLCVLFFKFTLVLVALSCCLHVFISVTREMRTGTHASVRLEFLTQVVLKLCFGSFLHRIELHGIMWRIVLLCCALEGSVAFSAFRPPANASLLAPARGVVRTVDRIYHGGGKAGYLLYMDEQRFQLDMERDESILSHHLGLNADASPPRRECVYRGTVNSNAESLAVFNLCGGGLDGFFALDHARYTITPLIRAKGHENDAHIVEDADATRALHYYTRDSFSFEAMQERHSCGTRDRKTRRDKKRKRDEDARRWWTKFEKPDALTRRKRSVSRARHVELLLVADASMTKKYGKDLHHYLLTLASIASKLYGHASIENPIRLSVVKVAILSENEKGIEVTKNAAATLKSFCKWQNQQNPLDDDHQHHHDAAILFTRQVKTKTFASRATALLNFVYIVSDGGALRAGRRLRCPPPSPLTSVCLHTVCVSAHSSHGTLSRSECHEPQQRARLTDNRCQRRLSSGSVESDTPGGVHCRSLAAPPPSVCLGHFTRPAVQPLYVDSSLKTLRCSGRSESIRLRSRCPKSLPSVPTADVPLLTDGRLRTDLRSAGRGRTFGPETPCKSEAGDRNSRRCRIKYQSALLLPLVFLSVCAHMFAQNACQAREAMGYRRSRVFVCVCDLCGHHSCDTLGMADVGTVCSPERSCAIIEDDGLHAAFTVAHEIGHLLGLSHDDSKFCEERFGSTEDKRLMSSILTSIDASKPWSRCTSATITDFFDDGNAECLLDVPHLPLLGPEELPGQKYDAVQQCRLAFGPEYTVCPGMDVCSRLWCAVIRKGQMVCLTKKLPAVEGTPCGKGRICLQGKCVDKTRKRHYSNSHVFVHLSRTHVHHASGLQCFSGLHVIDLSHRRTLYIINITSLLSDEFLQRFTSCSEERVNGSLTSLTSNHGSWSSWGPWGSCSRTCGGGVQFAHRLCNNPPPRNNGRYCTGKRAVYRSCNVTPCPSAGKSFRQEQCELRNGPQTDPKGVKTFVEWVPKFAGVLPKDMCKLTCRAKGTGYYVVFSQRVVDGTECRPYSSSVCVKGKCVRTGCDGIIGSKLQYDKCGICGGDGNSCIRVAGNFTKKSKGYTDVVKVPEGSTHLKVRQYKAKGQSRYTAYLALRRPGGEYLLNGKFMISTSETIIPLNGSVLNYTGWSQRDEALHSLGPGAIQESLVVQILATDAKKPLDIRYSFFMPRKLPLPPRTIATASGTAAALSSAEIVTFTTEVPVTTDPPTTTPAGPRWVTGSWMTCSRTCDTGWQSRTVQCKDLQGKLSKSCALNTRPLRAHVKRSGAGFEERSTLTAPRLGFPLNPNRLRFFPAAEAPVSCLPSLVRRLVSPDVLKPNRNIMSLLRVILGFTAALCVNAAQSAWQESTVGPVRLESYDTEPSHTAEAREKESEKRIYRLDVFGSQMVLVLEPDQTFLAPGFVFQMVGKPESEEFDSTGEARCFFSGTVNGEELSAAAINLCNGLRGGFYVGGEEYFIQPANASGVASDGDTHIIRRRKRGFLDEDNGPKCGVNEEEERVTEKTYAAKSDTEPFPSESKAHHRSRRFVSTPRYLEIMIVADQSMVEFHGAGLKPYLLTIMSVASRLYRHPTIRNSITLAVVKLLVVYDEEHGPQVSTNAALTLRNFCQWQRQHNPANDRHAEHYDTAVLFTRQDLCGAHSCDTLGMADVGTVCDPDRSCSIIEDDGLQAAFTVAHELGHVFNMPHDDAKQCASLNGDQWSAHMMASTLSNLNQLQPWSYCSAIMVTTFLDNGHGQCLLDKPQKPQQLPQALPGSVYDADRQCRLTFGEESQHCPDQTTTCAALWCMVTSANGLLVCQTKNFPWADGTPCGSDSYCMAGQCLSRSEAAKYQTPVNGGWGTWGPWGDCSRTCGGGVQYSIRECDNPLPKNGGKYCEGKRIQYRSCNIETCPDSNGLTFREEQCLAHNDISSQMSFGSGEGVEWVPKYAGVSPKDRCKLVCRAKGTGYFFILKPKVADGTPCTPDSTSVCVQGQCVKAGCDRVIGSSKRFDKCGICGGDGSTCKKVSGSMERARAGYQDVVTIPAGATHLDVKQRSLGGRRQDNSYLAVRRQDGTYLLNGDYKLTTLETDISLKGALLRYSGSSATLERLRSFAPLPEPLTIQVLSVGDSPRPRVKYSYFAPRPSGSKRLSINVIREAGDAEWVLREWGPCSKTCGDGFQNRDVVCLNAYGHQSQDCPEELRPVSSQPCALQACPSWLLEDWSACSKTCGRGFRKRQLRCIGHDGRILPNESCNAKDRPRPLLDLCNLTPSSNSCKRAHLVLTNAGFWIQRASYDRDCNQASFSVSNPTHPTLGTGHKASTLCTCLDSCDGG</sequence>
<evidence type="ECO:0000256" key="12">
    <source>
        <dbReference type="ARBA" id="ARBA00023145"/>
    </source>
</evidence>
<accession>A0ABQ8N188</accession>
<evidence type="ECO:0000256" key="9">
    <source>
        <dbReference type="ARBA" id="ARBA00022801"/>
    </source>
</evidence>
<gene>
    <name evidence="19" type="ORF">H4Q32_005635</name>
</gene>
<keyword evidence="17" id="KW-1133">Transmembrane helix</keyword>
<dbReference type="PANTHER" id="PTHR13723">
    <property type="entry name" value="ADAMTS A DISINTEGRIN AND METALLOPROTEASE WITH THROMBOSPONDIN MOTIFS PROTEASE"/>
    <property type="match status" value="1"/>
</dbReference>
<evidence type="ECO:0000256" key="13">
    <source>
        <dbReference type="ARBA" id="ARBA00023157"/>
    </source>
</evidence>
<keyword evidence="11 19" id="KW-0482">Metalloprotease</keyword>
<dbReference type="Gene3D" id="2.60.120.830">
    <property type="match status" value="2"/>
</dbReference>
<protein>
    <submittedName>
        <fullName evidence="19">A disintegrin and metalloproteinase with thrombospondin motifs 1</fullName>
    </submittedName>
</protein>
<keyword evidence="2" id="KW-0964">Secreted</keyword>
<dbReference type="Proteomes" id="UP000830375">
    <property type="component" value="Unassembled WGS sequence"/>
</dbReference>
<feature type="region of interest" description="Disordered" evidence="16">
    <location>
        <begin position="1520"/>
        <end position="1555"/>
    </location>
</feature>
<evidence type="ECO:0000256" key="16">
    <source>
        <dbReference type="SAM" id="MobiDB-lite"/>
    </source>
</evidence>
<feature type="active site" evidence="15">
    <location>
        <position position="477"/>
    </location>
</feature>
<comment type="subcellular location">
    <subcellularLocation>
        <location evidence="1">Secreted</location>
        <location evidence="1">Extracellular space</location>
        <location evidence="1">Extracellular matrix</location>
    </subcellularLocation>
</comment>
<dbReference type="GO" id="GO:0008237">
    <property type="term" value="F:metallopeptidase activity"/>
    <property type="evidence" value="ECO:0007669"/>
    <property type="project" value="UniProtKB-KW"/>
</dbReference>
<keyword evidence="12" id="KW-0865">Zymogen</keyword>
<dbReference type="InterPro" id="IPR050439">
    <property type="entry name" value="ADAMTS_ADAMTS-like"/>
</dbReference>
<keyword evidence="6 15" id="KW-0479">Metal-binding</keyword>
<dbReference type="InterPro" id="IPR045371">
    <property type="entry name" value="ADAMTS_CR_3"/>
</dbReference>
<keyword evidence="4" id="KW-0645">Protease</keyword>
<dbReference type="Pfam" id="PF01562">
    <property type="entry name" value="Pep_M12B_propep"/>
    <property type="match status" value="1"/>
</dbReference>
<evidence type="ECO:0000256" key="17">
    <source>
        <dbReference type="SAM" id="Phobius"/>
    </source>
</evidence>
<dbReference type="SUPFAM" id="SSF55486">
    <property type="entry name" value="Metalloproteases ('zincins'), catalytic domain"/>
    <property type="match status" value="3"/>
</dbReference>